<evidence type="ECO:0000313" key="1">
    <source>
        <dbReference type="EMBL" id="RXD52921.1"/>
    </source>
</evidence>
<dbReference type="AlphaFoldDB" id="A0AAQ0YM29"/>
<accession>A0AAQ0YM29</accession>
<gene>
    <name evidence="1" type="ORF">DB769_14350</name>
</gene>
<reference evidence="1 2" key="1">
    <citation type="submission" date="2018-02" db="EMBL/GenBank/DDBJ databases">
        <title>Characterization of Xanthomonas diversity in transplant houses and field plants.</title>
        <authorList>
            <person name="Abrahamian P."/>
            <person name="Timilsina S."/>
            <person name="Minsavage G.V."/>
            <person name="Goss E.M."/>
            <person name="Jones J.B."/>
            <person name="Vallad G.E."/>
        </authorList>
    </citation>
    <scope>NUCLEOTIDE SEQUENCE [LARGE SCALE GENOMIC DNA]</scope>
    <source>
        <strain evidence="1 2">GEV2132</strain>
    </source>
</reference>
<dbReference type="EMBL" id="PUUL01000079">
    <property type="protein sequence ID" value="RXD52921.1"/>
    <property type="molecule type" value="Genomic_DNA"/>
</dbReference>
<name>A0AAQ0YM29_XANPE</name>
<protein>
    <submittedName>
        <fullName evidence="1">Uncharacterized protein</fullName>
    </submittedName>
</protein>
<dbReference type="Proteomes" id="UP000289372">
    <property type="component" value="Unassembled WGS sequence"/>
</dbReference>
<organism evidence="1 2">
    <name type="scientific">Xanthomonas perforans</name>
    <dbReference type="NCBI Taxonomy" id="442694"/>
    <lineage>
        <taxon>Bacteria</taxon>
        <taxon>Pseudomonadati</taxon>
        <taxon>Pseudomonadota</taxon>
        <taxon>Gammaproteobacteria</taxon>
        <taxon>Lysobacterales</taxon>
        <taxon>Lysobacteraceae</taxon>
        <taxon>Xanthomonas</taxon>
    </lineage>
</organism>
<evidence type="ECO:0000313" key="2">
    <source>
        <dbReference type="Proteomes" id="UP000289372"/>
    </source>
</evidence>
<comment type="caution">
    <text evidence="1">The sequence shown here is derived from an EMBL/GenBank/DDBJ whole genome shotgun (WGS) entry which is preliminary data.</text>
</comment>
<sequence>MRSRAVSLAVHELYQRLLRQHHRNDELREHTRQYINRLLQEKQERRALALQREALDIDPTFTPLTPEQANLLAERARMAGQFQLVTDGLLAAIAAWPRDPMLPAWSLDAGVLLAERFGRDDQARAVLQNAKDRCDDEALRAKLDAALKAVTIQPA</sequence>
<proteinExistence type="predicted"/>